<dbReference type="AlphaFoldDB" id="A0A6L2PE80"/>
<dbReference type="UniPathway" id="UPA00988"/>
<organism evidence="9 10">
    <name type="scientific">Coptotermes formosanus</name>
    <name type="common">Formosan subterranean termite</name>
    <dbReference type="NCBI Taxonomy" id="36987"/>
    <lineage>
        <taxon>Eukaryota</taxon>
        <taxon>Metazoa</taxon>
        <taxon>Ecdysozoa</taxon>
        <taxon>Arthropoda</taxon>
        <taxon>Hexapoda</taxon>
        <taxon>Insecta</taxon>
        <taxon>Pterygota</taxon>
        <taxon>Neoptera</taxon>
        <taxon>Polyneoptera</taxon>
        <taxon>Dictyoptera</taxon>
        <taxon>Blattodea</taxon>
        <taxon>Blattoidea</taxon>
        <taxon>Termitoidae</taxon>
        <taxon>Rhinotermitidae</taxon>
        <taxon>Coptotermes</taxon>
    </lineage>
</organism>
<sequence>MTSQQTTFQKKTKSKVPYIPGSRPSIQNAQLLISSGVPSFDYVIGGGVPVGTAVLVEEDKYGTYAKLLIKYFLAEGIVCGHSLIVASQDSDCETLVHELPAPIQQDDFVPTSDPDDKMTIAWRYQNMRVAQSSMSSTSFGHHYDFMKPMDAHRLKAADIFYWTGSIGCVQTKGWFRNPAYYDLLCTIQHKIDEGQFGVEANPEKRNILRIAVHSIGSPLWLEQAEGLSHQKSDLAIFLCFLRSLLRSAYTVCMLTMPSHLFQEISVIKRCEHLCDTSVRLESFAGSEKETSTVYKDYHGLFHINKLPAINTLTSHVPESFDLAFKLRRKKFVIEKLHLPPELKETTQREQDDFPSAGTVGCGGGPGITNLVDF</sequence>
<keyword evidence="6" id="KW-0963">Cytoplasm</keyword>
<accession>A0A6L2PE80</accession>
<keyword evidence="7" id="KW-0819">tRNA processing</keyword>
<dbReference type="PANTHER" id="PTHR12896:SF1">
    <property type="entry name" value="ELONGATOR COMPLEX PROTEIN 4"/>
    <property type="match status" value="1"/>
</dbReference>
<evidence type="ECO:0000256" key="2">
    <source>
        <dbReference type="ARBA" id="ARBA00004496"/>
    </source>
</evidence>
<reference evidence="10" key="1">
    <citation type="submission" date="2020-01" db="EMBL/GenBank/DDBJ databases">
        <title>Draft genome sequence of the Termite Coptotermes fromosanus.</title>
        <authorList>
            <person name="Itakura S."/>
            <person name="Yosikawa Y."/>
            <person name="Umezawa K."/>
        </authorList>
    </citation>
    <scope>NUCLEOTIDE SEQUENCE [LARGE SCALE GENOMIC DNA]</scope>
</reference>
<keyword evidence="8" id="KW-0539">Nucleus</keyword>
<evidence type="ECO:0000256" key="4">
    <source>
        <dbReference type="ARBA" id="ARBA00007573"/>
    </source>
</evidence>
<protein>
    <recommendedName>
        <fullName evidence="5">Elongator complex protein 4</fullName>
    </recommendedName>
</protein>
<evidence type="ECO:0000256" key="3">
    <source>
        <dbReference type="ARBA" id="ARBA00005043"/>
    </source>
</evidence>
<proteinExistence type="inferred from homology"/>
<evidence type="ECO:0000256" key="5">
    <source>
        <dbReference type="ARBA" id="ARBA00020265"/>
    </source>
</evidence>
<dbReference type="PANTHER" id="PTHR12896">
    <property type="entry name" value="PAX6 NEIGHBOR PROTEIN PAXNEB"/>
    <property type="match status" value="1"/>
</dbReference>
<dbReference type="OrthoDB" id="289162at2759"/>
<dbReference type="CDD" id="cd19494">
    <property type="entry name" value="Elp4"/>
    <property type="match status" value="1"/>
</dbReference>
<dbReference type="Pfam" id="PF05625">
    <property type="entry name" value="PAXNEB"/>
    <property type="match status" value="1"/>
</dbReference>
<dbReference type="Gene3D" id="3.40.50.300">
    <property type="entry name" value="P-loop containing nucleotide triphosphate hydrolases"/>
    <property type="match status" value="1"/>
</dbReference>
<evidence type="ECO:0000256" key="8">
    <source>
        <dbReference type="ARBA" id="ARBA00023242"/>
    </source>
</evidence>
<dbReference type="GO" id="GO:0033588">
    <property type="term" value="C:elongator holoenzyme complex"/>
    <property type="evidence" value="ECO:0007669"/>
    <property type="project" value="InterPro"/>
</dbReference>
<dbReference type="InParanoid" id="A0A6L2PE80"/>
<dbReference type="InterPro" id="IPR027417">
    <property type="entry name" value="P-loop_NTPase"/>
</dbReference>
<comment type="caution">
    <text evidence="9">The sequence shown here is derived from an EMBL/GenBank/DDBJ whole genome shotgun (WGS) entry which is preliminary data.</text>
</comment>
<dbReference type="EMBL" id="BLKM01000258">
    <property type="protein sequence ID" value="GFG30879.1"/>
    <property type="molecule type" value="Genomic_DNA"/>
</dbReference>
<evidence type="ECO:0000256" key="1">
    <source>
        <dbReference type="ARBA" id="ARBA00004123"/>
    </source>
</evidence>
<evidence type="ECO:0000256" key="6">
    <source>
        <dbReference type="ARBA" id="ARBA00022490"/>
    </source>
</evidence>
<evidence type="ECO:0000313" key="9">
    <source>
        <dbReference type="EMBL" id="GFG30879.1"/>
    </source>
</evidence>
<dbReference type="FunCoup" id="A0A6L2PE80">
    <property type="interactions" value="1730"/>
</dbReference>
<gene>
    <name evidence="9" type="ORF">Cfor_10284</name>
</gene>
<keyword evidence="10" id="KW-1185">Reference proteome</keyword>
<dbReference type="FunFam" id="3.40.50.300:FF:003211">
    <property type="entry name" value="Elongator complex protein, putative"/>
    <property type="match status" value="1"/>
</dbReference>
<comment type="pathway">
    <text evidence="3">tRNA modification; 5-methoxycarbonylmethyl-2-thiouridine-tRNA biosynthesis.</text>
</comment>
<comment type="subcellular location">
    <subcellularLocation>
        <location evidence="2">Cytoplasm</location>
    </subcellularLocation>
    <subcellularLocation>
        <location evidence="1">Nucleus</location>
    </subcellularLocation>
</comment>
<dbReference type="Proteomes" id="UP000502823">
    <property type="component" value="Unassembled WGS sequence"/>
</dbReference>
<evidence type="ECO:0000256" key="7">
    <source>
        <dbReference type="ARBA" id="ARBA00022694"/>
    </source>
</evidence>
<dbReference type="GO" id="GO:0008023">
    <property type="term" value="C:transcription elongation factor complex"/>
    <property type="evidence" value="ECO:0007669"/>
    <property type="project" value="TreeGrafter"/>
</dbReference>
<dbReference type="InterPro" id="IPR008728">
    <property type="entry name" value="Elongator_complex_protein_4"/>
</dbReference>
<evidence type="ECO:0000313" key="10">
    <source>
        <dbReference type="Proteomes" id="UP000502823"/>
    </source>
</evidence>
<dbReference type="GO" id="GO:0002098">
    <property type="term" value="P:tRNA wobble uridine modification"/>
    <property type="evidence" value="ECO:0007669"/>
    <property type="project" value="InterPro"/>
</dbReference>
<name>A0A6L2PE80_COPFO</name>
<dbReference type="GO" id="GO:0005737">
    <property type="term" value="C:cytoplasm"/>
    <property type="evidence" value="ECO:0007669"/>
    <property type="project" value="UniProtKB-SubCell"/>
</dbReference>
<comment type="similarity">
    <text evidence="4">Belongs to the ELP4 family.</text>
</comment>